<dbReference type="InterPro" id="IPR038005">
    <property type="entry name" value="RX-like_CC"/>
</dbReference>
<dbReference type="Gene3D" id="3.80.10.10">
    <property type="entry name" value="Ribonuclease Inhibitor"/>
    <property type="match status" value="1"/>
</dbReference>
<sequence length="920" mass="104936">MMIQAKVAAALARLSGLSGTISRDLPRKIEWIKKELVLIQCCLEDAVSKLMNGDEDAKQWVKEVKELCYQIEDMADNVEQVEEGRKRREGNFFKQCVDMPGEMIVIREILSHAESIMFTIREISDAGKRYASQPPDEVQYEYQESSFVDPHFVDETNIIGFENELKTLVSLLINPEKKDRVVISLVGIGGLGKTTVAKKVYNSAAVREYFEMSAWVIASHWCTTAGLLKNILKELLGLGQKSYNNTTEITLNNLEKMQEKEMIEKIQELLKVRKYLVVIDDLWNVETWNDIQQVLLNSENGSRILLTTQNLEMVKPEEEPLSHNIELPLLSDEDSWELLKSNVFGSSFSSSDDDNYKSIIDELEPIGRTLAATCRGLPLALVLLSGLLSKNNNYSAWSDIAAETLDTELTPCEQRCHKILTLNQNNLPNSYVKSCFLYISSFPENSLISTSKLFKLWIAEGLIPYNTKCTFEQTAHEYLTILIERRLVQVAQRNGTTGRVKKIWIHSVVYSWCVGQAQKNGFFDIVENLSERECNLLDSYNLFVYNGKLDNAFVESLCNPRSIVASSLEVHELRQQSFSKLHSLRLFLLENSHFKNWKKLEEAFLKMRHLRYLGLRKANIWGDASFTRNLTQLQTFDARGPFVTNIVPEFWNIQTLRNVYLTGNIVPTVTSNATRRLHKLHLELHIPTNYDWKPFLQLLERQNELAFLTIRIKGNGTIPATIFSPFINQGNLQFLKLDGRLNPPELPASTGLPSTLLELTLIKSHLKKDPMKVLELLPNLILLRLEYGSYKGATGMFCSIGGFPKLQELKLDGSCKVQGWKAEAGALPCLVNLHIMAYDFMEKLPEALSNLSSLKEFHVTVYEEDSSWLATRINQENGDDWCKIQHVPFVGVHLLPNLYFTEKPNRTFSTANAYIRHLSV</sequence>
<evidence type="ECO:0000256" key="1">
    <source>
        <dbReference type="ARBA" id="ARBA00008894"/>
    </source>
</evidence>
<keyword evidence="10" id="KW-1185">Reference proteome</keyword>
<comment type="caution">
    <text evidence="9">The sequence shown here is derived from an EMBL/GenBank/DDBJ whole genome shotgun (WGS) entry which is preliminary data.</text>
</comment>
<evidence type="ECO:0000256" key="5">
    <source>
        <dbReference type="ARBA" id="ARBA00022821"/>
    </source>
</evidence>
<dbReference type="InterPro" id="IPR058922">
    <property type="entry name" value="WHD_DRP"/>
</dbReference>
<proteinExistence type="inferred from homology"/>
<keyword evidence="4" id="KW-0547">Nucleotide-binding</keyword>
<name>A0AAV8CEA0_9POAL</name>
<dbReference type="Pfam" id="PF23559">
    <property type="entry name" value="WHD_DRP"/>
    <property type="match status" value="1"/>
</dbReference>
<dbReference type="InterPro" id="IPR032675">
    <property type="entry name" value="LRR_dom_sf"/>
</dbReference>
<dbReference type="InterPro" id="IPR041118">
    <property type="entry name" value="Rx_N"/>
</dbReference>
<comment type="similarity">
    <text evidence="1">Belongs to the disease resistance NB-LRR family.</text>
</comment>
<evidence type="ECO:0000259" key="7">
    <source>
        <dbReference type="Pfam" id="PF18052"/>
    </source>
</evidence>
<dbReference type="Gene3D" id="1.20.5.4130">
    <property type="match status" value="1"/>
</dbReference>
<dbReference type="GO" id="GO:0042742">
    <property type="term" value="P:defense response to bacterium"/>
    <property type="evidence" value="ECO:0007669"/>
    <property type="project" value="UniProtKB-ARBA"/>
</dbReference>
<evidence type="ECO:0000313" key="10">
    <source>
        <dbReference type="Proteomes" id="UP001140206"/>
    </source>
</evidence>
<dbReference type="GO" id="GO:0043531">
    <property type="term" value="F:ADP binding"/>
    <property type="evidence" value="ECO:0007669"/>
    <property type="project" value="InterPro"/>
</dbReference>
<dbReference type="Proteomes" id="UP001140206">
    <property type="component" value="Chromosome 5"/>
</dbReference>
<dbReference type="FunFam" id="3.40.50.300:FF:001091">
    <property type="entry name" value="Probable disease resistance protein At1g61300"/>
    <property type="match status" value="1"/>
</dbReference>
<dbReference type="Pfam" id="PF00931">
    <property type="entry name" value="NB-ARC"/>
    <property type="match status" value="1"/>
</dbReference>
<keyword evidence="3" id="KW-0677">Repeat</keyword>
<keyword evidence="2" id="KW-0433">Leucine-rich repeat</keyword>
<dbReference type="InterPro" id="IPR002182">
    <property type="entry name" value="NB-ARC"/>
</dbReference>
<dbReference type="PANTHER" id="PTHR23155:SF1185">
    <property type="entry name" value="DISEASE RESISTANCE RPP8-LIKE PROTEIN 3-RELATED"/>
    <property type="match status" value="1"/>
</dbReference>
<dbReference type="InterPro" id="IPR027417">
    <property type="entry name" value="P-loop_NTPase"/>
</dbReference>
<dbReference type="PANTHER" id="PTHR23155">
    <property type="entry name" value="DISEASE RESISTANCE PROTEIN RP"/>
    <property type="match status" value="1"/>
</dbReference>
<feature type="domain" description="Disease resistance N-terminal" evidence="7">
    <location>
        <begin position="22"/>
        <end position="91"/>
    </location>
</feature>
<reference evidence="9" key="1">
    <citation type="submission" date="2022-08" db="EMBL/GenBank/DDBJ databases">
        <authorList>
            <person name="Marques A."/>
        </authorList>
    </citation>
    <scope>NUCLEOTIDE SEQUENCE</scope>
    <source>
        <strain evidence="9">RhyPub2mFocal</strain>
        <tissue evidence="9">Leaves</tissue>
    </source>
</reference>
<dbReference type="GO" id="GO:0009626">
    <property type="term" value="P:plant-type hypersensitive response"/>
    <property type="evidence" value="ECO:0007669"/>
    <property type="project" value="UniProtKB-ARBA"/>
</dbReference>
<accession>A0AAV8CEA0</accession>
<keyword evidence="5" id="KW-0611">Plant defense</keyword>
<dbReference type="Gene3D" id="3.40.50.300">
    <property type="entry name" value="P-loop containing nucleotide triphosphate hydrolases"/>
    <property type="match status" value="1"/>
</dbReference>
<evidence type="ECO:0000256" key="4">
    <source>
        <dbReference type="ARBA" id="ARBA00022741"/>
    </source>
</evidence>
<dbReference type="GO" id="GO:0002758">
    <property type="term" value="P:innate immune response-activating signaling pathway"/>
    <property type="evidence" value="ECO:0007669"/>
    <property type="project" value="UniProtKB-ARBA"/>
</dbReference>
<dbReference type="FunFam" id="1.10.10.10:FF:000322">
    <property type="entry name" value="Probable disease resistance protein At1g63360"/>
    <property type="match status" value="1"/>
</dbReference>
<evidence type="ECO:0000256" key="2">
    <source>
        <dbReference type="ARBA" id="ARBA00022614"/>
    </source>
</evidence>
<dbReference type="CDD" id="cd14798">
    <property type="entry name" value="RX-CC_like"/>
    <property type="match status" value="1"/>
</dbReference>
<feature type="domain" description="NB-ARC" evidence="6">
    <location>
        <begin position="164"/>
        <end position="345"/>
    </location>
</feature>
<dbReference type="Pfam" id="PF18052">
    <property type="entry name" value="Rx_N"/>
    <property type="match status" value="1"/>
</dbReference>
<dbReference type="InterPro" id="IPR036388">
    <property type="entry name" value="WH-like_DNA-bd_sf"/>
</dbReference>
<evidence type="ECO:0000256" key="3">
    <source>
        <dbReference type="ARBA" id="ARBA00022737"/>
    </source>
</evidence>
<evidence type="ECO:0000259" key="6">
    <source>
        <dbReference type="Pfam" id="PF00931"/>
    </source>
</evidence>
<evidence type="ECO:0000259" key="8">
    <source>
        <dbReference type="Pfam" id="PF23559"/>
    </source>
</evidence>
<dbReference type="SUPFAM" id="SSF52058">
    <property type="entry name" value="L domain-like"/>
    <property type="match status" value="1"/>
</dbReference>
<dbReference type="SUPFAM" id="SSF52540">
    <property type="entry name" value="P-loop containing nucleoside triphosphate hydrolases"/>
    <property type="match status" value="1"/>
</dbReference>
<dbReference type="Gene3D" id="1.10.10.10">
    <property type="entry name" value="Winged helix-like DNA-binding domain superfamily/Winged helix DNA-binding domain"/>
    <property type="match status" value="1"/>
</dbReference>
<dbReference type="Gene3D" id="1.10.8.430">
    <property type="entry name" value="Helical domain of apoptotic protease-activating factors"/>
    <property type="match status" value="1"/>
</dbReference>
<feature type="domain" description="Disease resistance protein winged helix" evidence="8">
    <location>
        <begin position="442"/>
        <end position="509"/>
    </location>
</feature>
<dbReference type="InterPro" id="IPR044974">
    <property type="entry name" value="Disease_R_plants"/>
</dbReference>
<gene>
    <name evidence="9" type="ORF">LUZ62_087207</name>
</gene>
<protein>
    <submittedName>
        <fullName evidence="9">Disease resistance protein (CC-NBS-LRR class) family</fullName>
    </submittedName>
</protein>
<dbReference type="PRINTS" id="PR00364">
    <property type="entry name" value="DISEASERSIST"/>
</dbReference>
<dbReference type="InterPro" id="IPR042197">
    <property type="entry name" value="Apaf_helical"/>
</dbReference>
<dbReference type="EMBL" id="JAMFTS010000005">
    <property type="protein sequence ID" value="KAJ4752802.1"/>
    <property type="molecule type" value="Genomic_DNA"/>
</dbReference>
<evidence type="ECO:0000313" key="9">
    <source>
        <dbReference type="EMBL" id="KAJ4752802.1"/>
    </source>
</evidence>
<dbReference type="AlphaFoldDB" id="A0AAV8CEA0"/>
<organism evidence="9 10">
    <name type="scientific">Rhynchospora pubera</name>
    <dbReference type="NCBI Taxonomy" id="906938"/>
    <lineage>
        <taxon>Eukaryota</taxon>
        <taxon>Viridiplantae</taxon>
        <taxon>Streptophyta</taxon>
        <taxon>Embryophyta</taxon>
        <taxon>Tracheophyta</taxon>
        <taxon>Spermatophyta</taxon>
        <taxon>Magnoliopsida</taxon>
        <taxon>Liliopsida</taxon>
        <taxon>Poales</taxon>
        <taxon>Cyperaceae</taxon>
        <taxon>Cyperoideae</taxon>
        <taxon>Rhynchosporeae</taxon>
        <taxon>Rhynchospora</taxon>
    </lineage>
</organism>